<dbReference type="OrthoDB" id="3255291at2759"/>
<keyword evidence="3" id="KW-1185">Reference proteome</keyword>
<gene>
    <name evidence="2" type="ORF">K435DRAFT_803277</name>
</gene>
<proteinExistence type="predicted"/>
<feature type="compositionally biased region" description="Basic and acidic residues" evidence="1">
    <location>
        <begin position="810"/>
        <end position="821"/>
    </location>
</feature>
<feature type="compositionally biased region" description="Low complexity" evidence="1">
    <location>
        <begin position="214"/>
        <end position="225"/>
    </location>
</feature>
<feature type="compositionally biased region" description="Polar residues" evidence="1">
    <location>
        <begin position="451"/>
        <end position="474"/>
    </location>
</feature>
<feature type="region of interest" description="Disordered" evidence="1">
    <location>
        <begin position="65"/>
        <end position="109"/>
    </location>
</feature>
<dbReference type="Proteomes" id="UP000297245">
    <property type="component" value="Unassembled WGS sequence"/>
</dbReference>
<dbReference type="AlphaFoldDB" id="A0A4S8LI30"/>
<feature type="compositionally biased region" description="Polar residues" evidence="1">
    <location>
        <begin position="250"/>
        <end position="264"/>
    </location>
</feature>
<feature type="compositionally biased region" description="Polar residues" evidence="1">
    <location>
        <begin position="539"/>
        <end position="548"/>
    </location>
</feature>
<feature type="compositionally biased region" description="Polar residues" evidence="1">
    <location>
        <begin position="397"/>
        <end position="412"/>
    </location>
</feature>
<name>A0A4S8LI30_DENBC</name>
<protein>
    <submittedName>
        <fullName evidence="2">Uncharacterized protein</fullName>
    </submittedName>
</protein>
<feature type="compositionally biased region" description="Polar residues" evidence="1">
    <location>
        <begin position="503"/>
        <end position="516"/>
    </location>
</feature>
<evidence type="ECO:0000313" key="2">
    <source>
        <dbReference type="EMBL" id="THU88739.1"/>
    </source>
</evidence>
<feature type="compositionally biased region" description="Low complexity" evidence="1">
    <location>
        <begin position="679"/>
        <end position="740"/>
    </location>
</feature>
<feature type="compositionally biased region" description="Low complexity" evidence="1">
    <location>
        <begin position="271"/>
        <end position="312"/>
    </location>
</feature>
<feature type="compositionally biased region" description="Low complexity" evidence="1">
    <location>
        <begin position="749"/>
        <end position="786"/>
    </location>
</feature>
<feature type="compositionally biased region" description="Low complexity" evidence="1">
    <location>
        <begin position="606"/>
        <end position="656"/>
    </location>
</feature>
<dbReference type="EMBL" id="ML179397">
    <property type="protein sequence ID" value="THU88739.1"/>
    <property type="molecule type" value="Genomic_DNA"/>
</dbReference>
<feature type="region of interest" description="Disordered" evidence="1">
    <location>
        <begin position="329"/>
        <end position="843"/>
    </location>
</feature>
<feature type="compositionally biased region" description="Low complexity" evidence="1">
    <location>
        <begin position="549"/>
        <end position="562"/>
    </location>
</feature>
<feature type="compositionally biased region" description="Low complexity" evidence="1">
    <location>
        <begin position="517"/>
        <end position="530"/>
    </location>
</feature>
<reference evidence="2 3" key="1">
    <citation type="journal article" date="2019" name="Nat. Ecol. Evol.">
        <title>Megaphylogeny resolves global patterns of mushroom evolution.</title>
        <authorList>
            <person name="Varga T."/>
            <person name="Krizsan K."/>
            <person name="Foldi C."/>
            <person name="Dima B."/>
            <person name="Sanchez-Garcia M."/>
            <person name="Sanchez-Ramirez S."/>
            <person name="Szollosi G.J."/>
            <person name="Szarkandi J.G."/>
            <person name="Papp V."/>
            <person name="Albert L."/>
            <person name="Andreopoulos W."/>
            <person name="Angelini C."/>
            <person name="Antonin V."/>
            <person name="Barry K.W."/>
            <person name="Bougher N.L."/>
            <person name="Buchanan P."/>
            <person name="Buyck B."/>
            <person name="Bense V."/>
            <person name="Catcheside P."/>
            <person name="Chovatia M."/>
            <person name="Cooper J."/>
            <person name="Damon W."/>
            <person name="Desjardin D."/>
            <person name="Finy P."/>
            <person name="Geml J."/>
            <person name="Haridas S."/>
            <person name="Hughes K."/>
            <person name="Justo A."/>
            <person name="Karasinski D."/>
            <person name="Kautmanova I."/>
            <person name="Kiss B."/>
            <person name="Kocsube S."/>
            <person name="Kotiranta H."/>
            <person name="LaButti K.M."/>
            <person name="Lechner B.E."/>
            <person name="Liimatainen K."/>
            <person name="Lipzen A."/>
            <person name="Lukacs Z."/>
            <person name="Mihaltcheva S."/>
            <person name="Morgado L.N."/>
            <person name="Niskanen T."/>
            <person name="Noordeloos M.E."/>
            <person name="Ohm R.A."/>
            <person name="Ortiz-Santana B."/>
            <person name="Ovrebo C."/>
            <person name="Racz N."/>
            <person name="Riley R."/>
            <person name="Savchenko A."/>
            <person name="Shiryaev A."/>
            <person name="Soop K."/>
            <person name="Spirin V."/>
            <person name="Szebenyi C."/>
            <person name="Tomsovsky M."/>
            <person name="Tulloss R.E."/>
            <person name="Uehling J."/>
            <person name="Grigoriev I.V."/>
            <person name="Vagvolgyi C."/>
            <person name="Papp T."/>
            <person name="Martin F.M."/>
            <person name="Miettinen O."/>
            <person name="Hibbett D.S."/>
            <person name="Nagy L.G."/>
        </authorList>
    </citation>
    <scope>NUCLEOTIDE SEQUENCE [LARGE SCALE GENOMIC DNA]</scope>
    <source>
        <strain evidence="2 3">CBS 962.96</strain>
    </source>
</reference>
<feature type="compositionally biased region" description="Polar residues" evidence="1">
    <location>
        <begin position="664"/>
        <end position="678"/>
    </location>
</feature>
<feature type="compositionally biased region" description="Gly residues" evidence="1">
    <location>
        <begin position="68"/>
        <end position="81"/>
    </location>
</feature>
<sequence>MASWSQVPFSGAPPIPNGFNINPNLWQAGQWMPNPGFNWNSIVSTAQNWAPSAAWGRIAGSNGAGAATAGGGNAGQTGTGGRPAQAASRNPYKRIPKEPSPEYLAQPLSNNPLGLIDMVPREQLYGPGKDGALPETPWIWNPKDLDDENTDEDDDSDSDSESDSPSPASRGLSYTQVRKHPSEGMNPPTHQSLHNPPSRRASEGLAQPIPVTAQQQADQQHQPMQVTFSPRIVRTPDHYRHGSPGLGGSLTRSSTMPSIESQLNGGMEQLSMSSQSSAPSRRSSTTSSHPSRQSSTSSATTTSSTTSAGSLSGVTVMSDEPIDLLSPLVINTPLPSAPKALSRNHSAPATGGHGYSALGAILEGGQTSGSDHNRRRSKTGHKTMPSQGTSAASSSSNTVVAESGTHSTSSTPKPHDPHSNYASSRSHTTPTTGTTSASQYASNYASSRSQTAPTVSASSQSNGHYASASNYSKYTTHPSHSTHTQPSSSASAQAAQTHSTPSKNAGSSHTSYATYRSQTTPNSSSASATSHYRDPSNPPAGSSHTTYRSHTSPTPISTASTSRSRRPSYEPPPDSTTLPISNNPLPSPPRIFSQSTQQPSFTTAMSSASANAAAAAASSNPPAASSASTSARVSASAAANANKSSAPSSSSNYYSNPRHDDNNRLTPPTSSYSGQNYDSSHPSTPHTSNTPYNSHPVTPSSSAAHSPHTPRTPTTPGSGSGSTSASGSSGHVPLPGAPNSSRPPPQPPQQADRPPSQSQYSSQASQMARSQSQSQPPPSKTSTSNQGTYILPGRETYMPLPTPPPQAIEMSRKRMQEEATRKAQAARAASPPGSPPNVGFPRPRVRRGFWNKRGDHYVDGYVVYAPLEKVYPNELGTYPGEFEGFKDEHGRFVPYRTGLPELPDSLPSRGFSAVKPYEYFLRYVDD</sequence>
<feature type="compositionally biased region" description="Low complexity" evidence="1">
    <location>
        <begin position="423"/>
        <end position="450"/>
    </location>
</feature>
<feature type="region of interest" description="Disordered" evidence="1">
    <location>
        <begin position="126"/>
        <end position="314"/>
    </location>
</feature>
<evidence type="ECO:0000256" key="1">
    <source>
        <dbReference type="SAM" id="MobiDB-lite"/>
    </source>
</evidence>
<evidence type="ECO:0000313" key="3">
    <source>
        <dbReference type="Proteomes" id="UP000297245"/>
    </source>
</evidence>
<feature type="compositionally biased region" description="Polar residues" evidence="1">
    <location>
        <begin position="592"/>
        <end position="605"/>
    </location>
</feature>
<organism evidence="2 3">
    <name type="scientific">Dendrothele bispora (strain CBS 962.96)</name>
    <dbReference type="NCBI Taxonomy" id="1314807"/>
    <lineage>
        <taxon>Eukaryota</taxon>
        <taxon>Fungi</taxon>
        <taxon>Dikarya</taxon>
        <taxon>Basidiomycota</taxon>
        <taxon>Agaricomycotina</taxon>
        <taxon>Agaricomycetes</taxon>
        <taxon>Agaricomycetidae</taxon>
        <taxon>Agaricales</taxon>
        <taxon>Agaricales incertae sedis</taxon>
        <taxon>Dendrothele</taxon>
    </lineage>
</organism>
<feature type="compositionally biased region" description="Low complexity" evidence="1">
    <location>
        <begin position="475"/>
        <end position="502"/>
    </location>
</feature>
<feature type="compositionally biased region" description="Acidic residues" evidence="1">
    <location>
        <begin position="145"/>
        <end position="162"/>
    </location>
</feature>
<accession>A0A4S8LI30</accession>